<evidence type="ECO:0000313" key="12">
    <source>
        <dbReference type="Proteomes" id="UP000219271"/>
    </source>
</evidence>
<dbReference type="InterPro" id="IPR017926">
    <property type="entry name" value="GATASE"/>
</dbReference>
<dbReference type="GO" id="GO:0019856">
    <property type="term" value="P:pyrimidine nucleobase biosynthetic process"/>
    <property type="evidence" value="ECO:0007669"/>
    <property type="project" value="TreeGrafter"/>
</dbReference>
<dbReference type="Proteomes" id="UP000219271">
    <property type="component" value="Unassembled WGS sequence"/>
</dbReference>
<dbReference type="UniPathway" id="UPA00159">
    <property type="reaction ID" value="UER00277"/>
</dbReference>
<dbReference type="PROSITE" id="PS51273">
    <property type="entry name" value="GATASE_TYPE_1"/>
    <property type="match status" value="1"/>
</dbReference>
<dbReference type="InterPro" id="IPR004468">
    <property type="entry name" value="CTP_synthase"/>
</dbReference>
<keyword evidence="12" id="KW-1185">Reference proteome</keyword>
<comment type="similarity">
    <text evidence="2">Belongs to the CTP synthase family.</text>
</comment>
<accession>A0A286DR68</accession>
<reference evidence="12" key="1">
    <citation type="submission" date="2017-09" db="EMBL/GenBank/DDBJ databases">
        <authorList>
            <person name="Varghese N."/>
            <person name="Submissions S."/>
        </authorList>
    </citation>
    <scope>NUCLEOTIDE SEQUENCE [LARGE SCALE GENOMIC DNA]</scope>
    <source>
        <strain evidence="12">JKS000234</strain>
    </source>
</reference>
<dbReference type="GO" id="GO:0003883">
    <property type="term" value="F:CTP synthase activity"/>
    <property type="evidence" value="ECO:0007669"/>
    <property type="project" value="UniProtKB-EC"/>
</dbReference>
<name>A0A286DR68_9GAMM</name>
<dbReference type="GO" id="GO:0005524">
    <property type="term" value="F:ATP binding"/>
    <property type="evidence" value="ECO:0007669"/>
    <property type="project" value="UniProtKB-KW"/>
</dbReference>
<dbReference type="InterPro" id="IPR029062">
    <property type="entry name" value="Class_I_gatase-like"/>
</dbReference>
<dbReference type="GO" id="GO:0016740">
    <property type="term" value="F:transferase activity"/>
    <property type="evidence" value="ECO:0007669"/>
    <property type="project" value="UniProtKB-KW"/>
</dbReference>
<protein>
    <recommendedName>
        <fullName evidence="3">CTP synthase (glutamine hydrolyzing)</fullName>
        <ecNumber evidence="3">6.3.4.2</ecNumber>
    </recommendedName>
</protein>
<dbReference type="EC" id="6.3.4.2" evidence="3"/>
<evidence type="ECO:0000259" key="10">
    <source>
        <dbReference type="Pfam" id="PF00117"/>
    </source>
</evidence>
<proteinExistence type="inferred from homology"/>
<evidence type="ECO:0000256" key="3">
    <source>
        <dbReference type="ARBA" id="ARBA00012291"/>
    </source>
</evidence>
<evidence type="ECO:0000256" key="1">
    <source>
        <dbReference type="ARBA" id="ARBA00005171"/>
    </source>
</evidence>
<dbReference type="PANTHER" id="PTHR11550:SF0">
    <property type="entry name" value="CTP SYNTHASE-RELATED"/>
    <property type="match status" value="1"/>
</dbReference>
<dbReference type="OrthoDB" id="9813383at2"/>
<evidence type="ECO:0000256" key="7">
    <source>
        <dbReference type="ARBA" id="ARBA00022962"/>
    </source>
</evidence>
<evidence type="ECO:0000256" key="5">
    <source>
        <dbReference type="ARBA" id="ARBA00022741"/>
    </source>
</evidence>
<gene>
    <name evidence="11" type="ORF">SAMN06273570_4997</name>
</gene>
<comment type="catalytic activity">
    <reaction evidence="9">
        <text>UTP + L-glutamine + ATP + H2O = CTP + L-glutamate + ADP + phosphate + 2 H(+)</text>
        <dbReference type="Rhea" id="RHEA:26426"/>
        <dbReference type="ChEBI" id="CHEBI:15377"/>
        <dbReference type="ChEBI" id="CHEBI:15378"/>
        <dbReference type="ChEBI" id="CHEBI:29985"/>
        <dbReference type="ChEBI" id="CHEBI:30616"/>
        <dbReference type="ChEBI" id="CHEBI:37563"/>
        <dbReference type="ChEBI" id="CHEBI:43474"/>
        <dbReference type="ChEBI" id="CHEBI:46398"/>
        <dbReference type="ChEBI" id="CHEBI:58359"/>
        <dbReference type="ChEBI" id="CHEBI:456216"/>
        <dbReference type="EC" id="6.3.4.2"/>
    </reaction>
</comment>
<dbReference type="RefSeq" id="WP_097098419.1">
    <property type="nucleotide sequence ID" value="NZ_OCMY01000003.1"/>
</dbReference>
<dbReference type="Pfam" id="PF00117">
    <property type="entry name" value="GATase"/>
    <property type="match status" value="1"/>
</dbReference>
<keyword evidence="7 11" id="KW-0315">Glutamine amidotransferase</keyword>
<sequence>MSLLFILDDAHNPAQFGVAASLLANQQSLPLWSLRPNFSDEYPDSHQHVAAAGYCVTSGLFLSDTLQHEVTDVSQLPLQDAVIVLAAADASRIANLKGDRRFSRDLPLFRETAATGERTLRIGLMGRERDQRDSYPANLMSLQAGARQLGVALDVCLLPPAELCADLHELDGLHGVVLPGGSSMAAVLGQIAVAKATLQRDIPTLGLCLGMQSMCTAVVQQATGYENAMLAEVAPDAPLHSFVRFDDLRHRCGLFAYPAAAPYDRMPYNHRYCFNPRLLPQLQAGGIDVTVQTDAIVEAIRSASHPFWLGVQGHPELMSRPDAPHPLFTAFLQAVINVTA</sequence>
<keyword evidence="4" id="KW-0436">Ligase</keyword>
<evidence type="ECO:0000256" key="9">
    <source>
        <dbReference type="ARBA" id="ARBA00047781"/>
    </source>
</evidence>
<dbReference type="PANTHER" id="PTHR11550">
    <property type="entry name" value="CTP SYNTHASE"/>
    <property type="match status" value="1"/>
</dbReference>
<dbReference type="Gene3D" id="3.40.50.880">
    <property type="match status" value="2"/>
</dbReference>
<keyword evidence="11" id="KW-0808">Transferase</keyword>
<evidence type="ECO:0000256" key="8">
    <source>
        <dbReference type="ARBA" id="ARBA00022975"/>
    </source>
</evidence>
<dbReference type="AlphaFoldDB" id="A0A286DR68"/>
<dbReference type="EMBL" id="OCMY01000003">
    <property type="protein sequence ID" value="SOD61160.1"/>
    <property type="molecule type" value="Genomic_DNA"/>
</dbReference>
<evidence type="ECO:0000256" key="6">
    <source>
        <dbReference type="ARBA" id="ARBA00022840"/>
    </source>
</evidence>
<feature type="domain" description="Glutamine amidotransferase" evidence="10">
    <location>
        <begin position="133"/>
        <end position="333"/>
    </location>
</feature>
<evidence type="ECO:0000256" key="4">
    <source>
        <dbReference type="ARBA" id="ARBA00022598"/>
    </source>
</evidence>
<evidence type="ECO:0000313" key="11">
    <source>
        <dbReference type="EMBL" id="SOD61160.1"/>
    </source>
</evidence>
<organism evidence="11 12">
    <name type="scientific">Candidatus Pantoea floridensis</name>
    <dbReference type="NCBI Taxonomy" id="1938870"/>
    <lineage>
        <taxon>Bacteria</taxon>
        <taxon>Pseudomonadati</taxon>
        <taxon>Pseudomonadota</taxon>
        <taxon>Gammaproteobacteria</taxon>
        <taxon>Enterobacterales</taxon>
        <taxon>Erwiniaceae</taxon>
        <taxon>Pantoea</taxon>
    </lineage>
</organism>
<dbReference type="SUPFAM" id="SSF52317">
    <property type="entry name" value="Class I glutamine amidotransferase-like"/>
    <property type="match status" value="1"/>
</dbReference>
<dbReference type="GO" id="GO:0044210">
    <property type="term" value="P:'de novo' CTP biosynthetic process"/>
    <property type="evidence" value="ECO:0007669"/>
    <property type="project" value="UniProtKB-UniPathway"/>
</dbReference>
<keyword evidence="5" id="KW-0547">Nucleotide-binding</keyword>
<comment type="pathway">
    <text evidence="1">Pyrimidine metabolism; CTP biosynthesis via de novo pathway; CTP from UDP: step 2/2.</text>
</comment>
<keyword evidence="8" id="KW-0665">Pyrimidine biosynthesis</keyword>
<keyword evidence="6" id="KW-0067">ATP-binding</keyword>
<evidence type="ECO:0000256" key="2">
    <source>
        <dbReference type="ARBA" id="ARBA00007533"/>
    </source>
</evidence>
<dbReference type="GO" id="GO:0042802">
    <property type="term" value="F:identical protein binding"/>
    <property type="evidence" value="ECO:0007669"/>
    <property type="project" value="TreeGrafter"/>
</dbReference>